<dbReference type="EMBL" id="LAZR01000231">
    <property type="protein sequence ID" value="KKN80368.1"/>
    <property type="molecule type" value="Genomic_DNA"/>
</dbReference>
<name>A0A0F9WNV9_9ZZZZ</name>
<proteinExistence type="predicted"/>
<dbReference type="AlphaFoldDB" id="A0A0F9WNV9"/>
<gene>
    <name evidence="1" type="ORF">LCGC14_0329610</name>
</gene>
<protein>
    <submittedName>
        <fullName evidence="1">Uncharacterized protein</fullName>
    </submittedName>
</protein>
<feature type="non-terminal residue" evidence="1">
    <location>
        <position position="488"/>
    </location>
</feature>
<reference evidence="1" key="1">
    <citation type="journal article" date="2015" name="Nature">
        <title>Complex archaea that bridge the gap between prokaryotes and eukaryotes.</title>
        <authorList>
            <person name="Spang A."/>
            <person name="Saw J.H."/>
            <person name="Jorgensen S.L."/>
            <person name="Zaremba-Niedzwiedzka K."/>
            <person name="Martijn J."/>
            <person name="Lind A.E."/>
            <person name="van Eijk R."/>
            <person name="Schleper C."/>
            <person name="Guy L."/>
            <person name="Ettema T.J."/>
        </authorList>
    </citation>
    <scope>NUCLEOTIDE SEQUENCE</scope>
</reference>
<accession>A0A0F9WNV9</accession>
<evidence type="ECO:0000313" key="1">
    <source>
        <dbReference type="EMBL" id="KKN80368.1"/>
    </source>
</evidence>
<comment type="caution">
    <text evidence="1">The sequence shown here is derived from an EMBL/GenBank/DDBJ whole genome shotgun (WGS) entry which is preliminary data.</text>
</comment>
<sequence>MASISDSVQLTLEQKIVPTIFESLWALDPIYPMIARSSTNVVRNRGIGRGWNVLKTWVAGLAGGAKFTSPVGGNVVSGTNNFTMYDTPQSFQAVDEVSAPAFIQTTIQLVEHRGNFYLPHQILRADRLNASIGSVVAQNLKGVGDLLAQQEAAVFYSTDTTNFALGDLGTTASNVSNKSGDTAAVEVDLSGTNASGRVHRFRAGMLVDLYDSTGATKRNTNFYVAVDNVDPLADTITLRRVDGGSLQTTTTLGGGVTWAGSGGDNDIIVIKDSVGVAPNSLESWIADGSTVTDFFGITIADNSQFKSYVPSAINAALTESTLNRHFAKFYESFPGKKLDAAITTMGVLIGFIDNLDTYNSAVADQPGRYRYDRNGRALEVDAGWESFRYRFASRPCEIYTSTYANSGTLYAGKLKNGGITRYVPPSIPGAKVDSRFGTEVEFIAPIGGSGGYQGIFKHAHGGSGATTDFLEAPFVRQWNCMPTQPNFM</sequence>
<organism evidence="1">
    <name type="scientific">marine sediment metagenome</name>
    <dbReference type="NCBI Taxonomy" id="412755"/>
    <lineage>
        <taxon>unclassified sequences</taxon>
        <taxon>metagenomes</taxon>
        <taxon>ecological metagenomes</taxon>
    </lineage>
</organism>